<dbReference type="InterPro" id="IPR027417">
    <property type="entry name" value="P-loop_NTPase"/>
</dbReference>
<dbReference type="Gene3D" id="3.40.50.300">
    <property type="entry name" value="P-loop containing nucleotide triphosphate hydrolases"/>
    <property type="match status" value="1"/>
</dbReference>
<keyword evidence="6" id="KW-1185">Reference proteome</keyword>
<name>A0A9D4GLL2_DREPO</name>
<dbReference type="GO" id="GO:0005525">
    <property type="term" value="F:GTP binding"/>
    <property type="evidence" value="ECO:0007669"/>
    <property type="project" value="InterPro"/>
</dbReference>
<proteinExistence type="inferred from homology"/>
<dbReference type="EMBL" id="JAIWYP010000005">
    <property type="protein sequence ID" value="KAH3816152.1"/>
    <property type="molecule type" value="Genomic_DNA"/>
</dbReference>
<dbReference type="Proteomes" id="UP000828390">
    <property type="component" value="Unassembled WGS sequence"/>
</dbReference>
<evidence type="ECO:0000313" key="5">
    <source>
        <dbReference type="EMBL" id="KAH3816152.1"/>
    </source>
</evidence>
<dbReference type="AlphaFoldDB" id="A0A9D4GLL2"/>
<dbReference type="Pfam" id="PF04548">
    <property type="entry name" value="AIG1"/>
    <property type="match status" value="1"/>
</dbReference>
<organism evidence="5 6">
    <name type="scientific">Dreissena polymorpha</name>
    <name type="common">Zebra mussel</name>
    <name type="synonym">Mytilus polymorpha</name>
    <dbReference type="NCBI Taxonomy" id="45954"/>
    <lineage>
        <taxon>Eukaryota</taxon>
        <taxon>Metazoa</taxon>
        <taxon>Spiralia</taxon>
        <taxon>Lophotrochozoa</taxon>
        <taxon>Mollusca</taxon>
        <taxon>Bivalvia</taxon>
        <taxon>Autobranchia</taxon>
        <taxon>Heteroconchia</taxon>
        <taxon>Euheterodonta</taxon>
        <taxon>Imparidentia</taxon>
        <taxon>Neoheterodontei</taxon>
        <taxon>Myida</taxon>
        <taxon>Dreissenoidea</taxon>
        <taxon>Dreissenidae</taxon>
        <taxon>Dreissena</taxon>
    </lineage>
</organism>
<keyword evidence="3" id="KW-0175">Coiled coil</keyword>
<evidence type="ECO:0000256" key="1">
    <source>
        <dbReference type="ARBA" id="ARBA00008535"/>
    </source>
</evidence>
<protein>
    <recommendedName>
        <fullName evidence="4">AIG1-type G domain-containing protein</fullName>
    </recommendedName>
</protein>
<comment type="similarity">
    <text evidence="1">Belongs to the TRAFAC class TrmE-Era-EngA-EngB-Septin-like GTPase superfamily. AIG1/Toc34/Toc159-like paraseptin GTPase family. IAN subfamily.</text>
</comment>
<comment type="caution">
    <text evidence="5">The sequence shown here is derived from an EMBL/GenBank/DDBJ whole genome shotgun (WGS) entry which is preliminary data.</text>
</comment>
<keyword evidence="2" id="KW-0547">Nucleotide-binding</keyword>
<reference evidence="5" key="2">
    <citation type="submission" date="2020-11" db="EMBL/GenBank/DDBJ databases">
        <authorList>
            <person name="McCartney M.A."/>
            <person name="Auch B."/>
            <person name="Kono T."/>
            <person name="Mallez S."/>
            <person name="Becker A."/>
            <person name="Gohl D.M."/>
            <person name="Silverstein K.A.T."/>
            <person name="Koren S."/>
            <person name="Bechman K.B."/>
            <person name="Herman A."/>
            <person name="Abrahante J.E."/>
            <person name="Garbe J."/>
        </authorList>
    </citation>
    <scope>NUCLEOTIDE SEQUENCE</scope>
    <source>
        <strain evidence="5">Duluth1</strain>
        <tissue evidence="5">Whole animal</tissue>
    </source>
</reference>
<evidence type="ECO:0000256" key="2">
    <source>
        <dbReference type="ARBA" id="ARBA00022741"/>
    </source>
</evidence>
<evidence type="ECO:0000256" key="3">
    <source>
        <dbReference type="SAM" id="Coils"/>
    </source>
</evidence>
<evidence type="ECO:0000259" key="4">
    <source>
        <dbReference type="Pfam" id="PF04548"/>
    </source>
</evidence>
<feature type="coiled-coil region" evidence="3">
    <location>
        <begin position="163"/>
        <end position="258"/>
    </location>
</feature>
<reference evidence="5" key="1">
    <citation type="journal article" date="2019" name="bioRxiv">
        <title>The Genome of the Zebra Mussel, Dreissena polymorpha: A Resource for Invasive Species Research.</title>
        <authorList>
            <person name="McCartney M.A."/>
            <person name="Auch B."/>
            <person name="Kono T."/>
            <person name="Mallez S."/>
            <person name="Zhang Y."/>
            <person name="Obille A."/>
            <person name="Becker A."/>
            <person name="Abrahante J.E."/>
            <person name="Garbe J."/>
            <person name="Badalamenti J.P."/>
            <person name="Herman A."/>
            <person name="Mangelson H."/>
            <person name="Liachko I."/>
            <person name="Sullivan S."/>
            <person name="Sone E.D."/>
            <person name="Koren S."/>
            <person name="Silverstein K.A.T."/>
            <person name="Beckman K.B."/>
            <person name="Gohl D.M."/>
        </authorList>
    </citation>
    <scope>NUCLEOTIDE SEQUENCE</scope>
    <source>
        <strain evidence="5">Duluth1</strain>
        <tissue evidence="5">Whole animal</tissue>
    </source>
</reference>
<evidence type="ECO:0000313" key="6">
    <source>
        <dbReference type="Proteomes" id="UP000828390"/>
    </source>
</evidence>
<feature type="domain" description="AIG1-type G" evidence="4">
    <location>
        <begin position="8"/>
        <end position="151"/>
    </location>
</feature>
<accession>A0A9D4GLL2</accession>
<sequence>MVEKICSKSETYMKQQLLQIEKLLNPGFHAVCFVIDPKTIDDVKNQFQPIIEYFGNDASDYAFVLMASTKQGGECEKNFPYHLDGEHLGVTSVLKFCGFKELYINNHNHTLPKKKEEMITEMFASIDSANVRKLTPYFSSRFKQQNEAEEASATAKAAEAARAAKAVKAAEAAEADRAAEKAEFDKTTKQLIDAKKAAEKAAAEYAKAAEEARAAKEAAAAIAAKAAKDAEAEHQRKLRRERESYQAYKRNIENKIKNQKSICCLM</sequence>
<dbReference type="InterPro" id="IPR006703">
    <property type="entry name" value="G_AIG1"/>
</dbReference>
<gene>
    <name evidence="5" type="ORF">DPMN_117661</name>
</gene>